<evidence type="ECO:0008006" key="5">
    <source>
        <dbReference type="Google" id="ProtNLM"/>
    </source>
</evidence>
<feature type="region of interest" description="Disordered" evidence="2">
    <location>
        <begin position="50"/>
        <end position="76"/>
    </location>
</feature>
<organism evidence="3 4">
    <name type="scientific">Larinioides sclopetarius</name>
    <dbReference type="NCBI Taxonomy" id="280406"/>
    <lineage>
        <taxon>Eukaryota</taxon>
        <taxon>Metazoa</taxon>
        <taxon>Ecdysozoa</taxon>
        <taxon>Arthropoda</taxon>
        <taxon>Chelicerata</taxon>
        <taxon>Arachnida</taxon>
        <taxon>Araneae</taxon>
        <taxon>Araneomorphae</taxon>
        <taxon>Entelegynae</taxon>
        <taxon>Araneoidea</taxon>
        <taxon>Araneidae</taxon>
        <taxon>Larinioides</taxon>
    </lineage>
</organism>
<comment type="caution">
    <text evidence="3">The sequence shown here is derived from an EMBL/GenBank/DDBJ whole genome shotgun (WGS) entry which is preliminary data.</text>
</comment>
<evidence type="ECO:0000256" key="2">
    <source>
        <dbReference type="SAM" id="MobiDB-lite"/>
    </source>
</evidence>
<dbReference type="Proteomes" id="UP001497382">
    <property type="component" value="Unassembled WGS sequence"/>
</dbReference>
<feature type="compositionally biased region" description="Basic and acidic residues" evidence="2">
    <location>
        <begin position="55"/>
        <end position="68"/>
    </location>
</feature>
<dbReference type="EMBL" id="CAXIEN010000037">
    <property type="protein sequence ID" value="CAL1268964.1"/>
    <property type="molecule type" value="Genomic_DNA"/>
</dbReference>
<feature type="coiled-coil region" evidence="1">
    <location>
        <begin position="167"/>
        <end position="208"/>
    </location>
</feature>
<feature type="coiled-coil region" evidence="1">
    <location>
        <begin position="344"/>
        <end position="375"/>
    </location>
</feature>
<protein>
    <recommendedName>
        <fullName evidence="5">GRIP domain-containing protein</fullName>
    </recommendedName>
</protein>
<sequence>MAEKGLSYLNLPIPEELVMADPEDTNGSINTSTLPRSAKRCRIPRLNRSTSMQVKNDRMDSLKSEGRPKSMTLSSQRDYPWQLEGRYGELGSMNSMPFSVDDDSSVKSFGSFMSYNSFASQSQCTEASLSRPMSRSYYGKKYVLHCDRHLVKQEEYLTPTQRKDKEIRQLKSALMKQTKNCEEKNMEIERLKDDLRRLQDAIAELQLGKHSLMNSSQESDNLDSLNVKNSSEISFESNESDRSDIQTVTMNHDDSGVSNVMSMSPRNSSEFDDLDGQHTKVQTADKAVLTDMSFSDFTPKNNRSDFNESEYSLRGYNDRSFVDSPNTASTQEEKLIAAVTPKICQELEKYFTSYKEELNQLRTQHKEHYQDLKEGFNGRVDDLLQKLSEANTRYLELRPLFDKAQEKIQSIESQLVEVRKDIETQEDYHNQMYLKMYRKGQETARLEQADEVLDFSPHLSKRISVPDLLKQLHQLEMELDQTKQLYREAARGMGDRQAEYTLRFLKDAVFYFLTKKDKEHLKAIQSILGFTDTERMAVAKAMKHRRL</sequence>
<accession>A0AAV1ZBP8</accession>
<evidence type="ECO:0000256" key="1">
    <source>
        <dbReference type="SAM" id="Coils"/>
    </source>
</evidence>
<evidence type="ECO:0000313" key="4">
    <source>
        <dbReference type="Proteomes" id="UP001497382"/>
    </source>
</evidence>
<reference evidence="3 4" key="1">
    <citation type="submission" date="2024-04" db="EMBL/GenBank/DDBJ databases">
        <authorList>
            <person name="Rising A."/>
            <person name="Reimegard J."/>
            <person name="Sonavane S."/>
            <person name="Akerstrom W."/>
            <person name="Nylinder S."/>
            <person name="Hedman E."/>
            <person name="Kallberg Y."/>
        </authorList>
    </citation>
    <scope>NUCLEOTIDE SEQUENCE [LARGE SCALE GENOMIC DNA]</scope>
</reference>
<name>A0AAV1ZBP8_9ARAC</name>
<dbReference type="InterPro" id="IPR028197">
    <property type="entry name" value="Syntaphilin/Syntabulin"/>
</dbReference>
<proteinExistence type="predicted"/>
<dbReference type="Pfam" id="PF15290">
    <property type="entry name" value="Syntaphilin"/>
    <property type="match status" value="1"/>
</dbReference>
<keyword evidence="1" id="KW-0175">Coiled coil</keyword>
<keyword evidence="4" id="KW-1185">Reference proteome</keyword>
<feature type="coiled-coil region" evidence="1">
    <location>
        <begin position="465"/>
        <end position="492"/>
    </location>
</feature>
<gene>
    <name evidence="3" type="ORF">LARSCL_LOCUS4481</name>
</gene>
<evidence type="ECO:0000313" key="3">
    <source>
        <dbReference type="EMBL" id="CAL1268964.1"/>
    </source>
</evidence>
<dbReference type="AlphaFoldDB" id="A0AAV1ZBP8"/>